<comment type="similarity">
    <text evidence="1 2">Belongs to the UPF0102 family.</text>
</comment>
<dbReference type="PANTHER" id="PTHR34039">
    <property type="entry name" value="UPF0102 PROTEIN YRAN"/>
    <property type="match status" value="1"/>
</dbReference>
<accession>G4Q8M0</accession>
<dbReference type="CDD" id="cd20736">
    <property type="entry name" value="PoNe_Nuclease"/>
    <property type="match status" value="1"/>
</dbReference>
<dbReference type="PATRIC" id="fig|568816.4.peg.397"/>
<protein>
    <recommendedName>
        <fullName evidence="2">UPF0102 protein Acin_0406</fullName>
    </recommendedName>
</protein>
<gene>
    <name evidence="3" type="ordered locus">Acin_0406</name>
</gene>
<name>G4Q8M0_ACIIR</name>
<dbReference type="eggNOG" id="COG0792">
    <property type="taxonomic scope" value="Bacteria"/>
</dbReference>
<dbReference type="Proteomes" id="UP000007093">
    <property type="component" value="Chromosome"/>
</dbReference>
<keyword evidence="3" id="KW-0255">Endonuclease</keyword>
<dbReference type="InterPro" id="IPR011856">
    <property type="entry name" value="tRNA_endonuc-like_dom_sf"/>
</dbReference>
<dbReference type="Gene3D" id="3.40.1350.10">
    <property type="match status" value="1"/>
</dbReference>
<dbReference type="InterPro" id="IPR011335">
    <property type="entry name" value="Restrct_endonuc-II-like"/>
</dbReference>
<dbReference type="KEGG" id="ain:Acin_0406"/>
<dbReference type="NCBIfam" id="NF009154">
    <property type="entry name" value="PRK12497.3-3"/>
    <property type="match status" value="1"/>
</dbReference>
<keyword evidence="3" id="KW-0540">Nuclease</keyword>
<proteinExistence type="inferred from homology"/>
<evidence type="ECO:0000313" key="4">
    <source>
        <dbReference type="Proteomes" id="UP000007093"/>
    </source>
</evidence>
<dbReference type="PANTHER" id="PTHR34039:SF1">
    <property type="entry name" value="UPF0102 PROTEIN YRAN"/>
    <property type="match status" value="1"/>
</dbReference>
<evidence type="ECO:0000313" key="3">
    <source>
        <dbReference type="EMBL" id="AEQ21649.1"/>
    </source>
</evidence>
<dbReference type="HAMAP" id="MF_00048">
    <property type="entry name" value="UPF0102"/>
    <property type="match status" value="1"/>
</dbReference>
<dbReference type="HOGENOM" id="CLU_115353_2_3_9"/>
<reference evidence="3 4" key="1">
    <citation type="journal article" date="2011" name="J. Bacteriol.">
        <title>Complete genome sequence of Acidaminococcus intestini RYC-MR95, a Gram-negative bacterium from the phylum Firmicutes.</title>
        <authorList>
            <person name="D'Auria G."/>
            <person name="Galan J.C."/>
            <person name="Rodriguez-Alcayna M."/>
            <person name="Moya A."/>
            <person name="Baquero F."/>
            <person name="Latorre A."/>
        </authorList>
    </citation>
    <scope>NUCLEOTIDE SEQUENCE [LARGE SCALE GENOMIC DNA]</scope>
    <source>
        <strain evidence="3 4">RyC-MR95</strain>
    </source>
</reference>
<keyword evidence="4" id="KW-1185">Reference proteome</keyword>
<sequence length="117" mass="13905">MHERTRFGRWGERAAAAYLRHQGYIIEAQNYSSSHGELDLVARKGHLLVFVEVKSRRTDLYGRPRDAVTEEKAARIRETAYEYLQDHKRPGDRIRYDVIEIMMLFGHFQLNHLKNYL</sequence>
<dbReference type="RefSeq" id="WP_009015570.1">
    <property type="nucleotide sequence ID" value="NC_016077.1"/>
</dbReference>
<dbReference type="InParanoid" id="G4Q8M0"/>
<evidence type="ECO:0000256" key="2">
    <source>
        <dbReference type="HAMAP-Rule" id="MF_00048"/>
    </source>
</evidence>
<dbReference type="Pfam" id="PF02021">
    <property type="entry name" value="UPF0102"/>
    <property type="match status" value="1"/>
</dbReference>
<dbReference type="InterPro" id="IPR003509">
    <property type="entry name" value="UPF0102_YraN-like"/>
</dbReference>
<keyword evidence="3" id="KW-0378">Hydrolase</keyword>
<organism evidence="3 4">
    <name type="scientific">Acidaminococcus intestini (strain RyC-MR95)</name>
    <dbReference type="NCBI Taxonomy" id="568816"/>
    <lineage>
        <taxon>Bacteria</taxon>
        <taxon>Bacillati</taxon>
        <taxon>Bacillota</taxon>
        <taxon>Negativicutes</taxon>
        <taxon>Acidaminococcales</taxon>
        <taxon>Acidaminococcaceae</taxon>
        <taxon>Acidaminococcus</taxon>
    </lineage>
</organism>
<dbReference type="EMBL" id="CP003058">
    <property type="protein sequence ID" value="AEQ21649.1"/>
    <property type="molecule type" value="Genomic_DNA"/>
</dbReference>
<dbReference type="GO" id="GO:0004519">
    <property type="term" value="F:endonuclease activity"/>
    <property type="evidence" value="ECO:0007669"/>
    <property type="project" value="UniProtKB-KW"/>
</dbReference>
<dbReference type="STRING" id="568816.Acin_0406"/>
<dbReference type="SUPFAM" id="SSF52980">
    <property type="entry name" value="Restriction endonuclease-like"/>
    <property type="match status" value="1"/>
</dbReference>
<dbReference type="GeneID" id="92877861"/>
<dbReference type="NCBIfam" id="NF009150">
    <property type="entry name" value="PRK12497.1-3"/>
    <property type="match status" value="1"/>
</dbReference>
<dbReference type="AlphaFoldDB" id="G4Q8M0"/>
<evidence type="ECO:0000256" key="1">
    <source>
        <dbReference type="ARBA" id="ARBA00006738"/>
    </source>
</evidence>
<dbReference type="GO" id="GO:0003676">
    <property type="term" value="F:nucleic acid binding"/>
    <property type="evidence" value="ECO:0007669"/>
    <property type="project" value="InterPro"/>
</dbReference>